<evidence type="ECO:0000313" key="2">
    <source>
        <dbReference type="EMBL" id="CAD8092178.1"/>
    </source>
</evidence>
<dbReference type="AlphaFoldDB" id="A0A8S1NHE7"/>
<feature type="coiled-coil region" evidence="1">
    <location>
        <begin position="194"/>
        <end position="258"/>
    </location>
</feature>
<name>A0A8S1NHE7_9CILI</name>
<keyword evidence="3" id="KW-1185">Reference proteome</keyword>
<protein>
    <submittedName>
        <fullName evidence="2">Uncharacterized protein</fullName>
    </submittedName>
</protein>
<feature type="coiled-coil region" evidence="1">
    <location>
        <begin position="33"/>
        <end position="60"/>
    </location>
</feature>
<sequence>MFYTYFQIKQKCKKKNEVLLNDQLIQYNIKSNFQQLLLSLEKLTAKIRQILQKAQAQFNDRQQEIQQGYIEDLRQYCNIVTVCEAQLILSLGEYDLGYLGELIKILNGFHLVILNNLLLWIQQFQLHLSPHPRSVPFEFLIQQSIKEKHKVAKVNQSRASLEMSQIGDFISKLSINSRSIIDSHPSPKEVPQGMQIMEEEKEKIRDKMKNNQKILKKLIIMKNKVNQEAQTNMTSFDILFLQEQNQELKQLIDTTSTNYERRIKEEIIKYQEAKIIMKAQKSELDHKISLIEAQGSEILKLKNKRQVNTLIKKFIQIPTIEERNKRFSISQDKNDRSIVFSNEKIRSSSLPRIERSFESFSKKIDLQISKNQIPNQDWKYLYQKLMLPQEQNQFIKACQYVGLQHPSNLFDNQDEGQSPKYNQFIKLIQQLKVRHSQCMPKCDHLNFLL</sequence>
<dbReference type="Proteomes" id="UP000692954">
    <property type="component" value="Unassembled WGS sequence"/>
</dbReference>
<comment type="caution">
    <text evidence="2">The sequence shown here is derived from an EMBL/GenBank/DDBJ whole genome shotgun (WGS) entry which is preliminary data.</text>
</comment>
<accession>A0A8S1NHE7</accession>
<keyword evidence="1" id="KW-0175">Coiled coil</keyword>
<evidence type="ECO:0000313" key="3">
    <source>
        <dbReference type="Proteomes" id="UP000692954"/>
    </source>
</evidence>
<dbReference type="EMBL" id="CAJJDN010000058">
    <property type="protein sequence ID" value="CAD8092178.1"/>
    <property type="molecule type" value="Genomic_DNA"/>
</dbReference>
<organism evidence="2 3">
    <name type="scientific">Paramecium sonneborni</name>
    <dbReference type="NCBI Taxonomy" id="65129"/>
    <lineage>
        <taxon>Eukaryota</taxon>
        <taxon>Sar</taxon>
        <taxon>Alveolata</taxon>
        <taxon>Ciliophora</taxon>
        <taxon>Intramacronucleata</taxon>
        <taxon>Oligohymenophorea</taxon>
        <taxon>Peniculida</taxon>
        <taxon>Parameciidae</taxon>
        <taxon>Paramecium</taxon>
    </lineage>
</organism>
<reference evidence="2" key="1">
    <citation type="submission" date="2021-01" db="EMBL/GenBank/DDBJ databases">
        <authorList>
            <consortium name="Genoscope - CEA"/>
            <person name="William W."/>
        </authorList>
    </citation>
    <scope>NUCLEOTIDE SEQUENCE</scope>
</reference>
<gene>
    <name evidence="2" type="ORF">PSON_ATCC_30995.1.T0580272</name>
</gene>
<proteinExistence type="predicted"/>
<evidence type="ECO:0000256" key="1">
    <source>
        <dbReference type="SAM" id="Coils"/>
    </source>
</evidence>